<dbReference type="PANTHER" id="PTHR30474:SF2">
    <property type="entry name" value="PEPTIDOGLYCAN GLYCOSYLTRANSFERASE FTSW-RELATED"/>
    <property type="match status" value="1"/>
</dbReference>
<dbReference type="KEGG" id="raj:RA11412_1402"/>
<evidence type="ECO:0000256" key="1">
    <source>
        <dbReference type="ARBA" id="ARBA00004141"/>
    </source>
</evidence>
<feature type="transmembrane region" description="Helical" evidence="19">
    <location>
        <begin position="26"/>
        <end position="53"/>
    </location>
</feature>
<evidence type="ECO:0000256" key="19">
    <source>
        <dbReference type="SAM" id="Phobius"/>
    </source>
</evidence>
<feature type="region of interest" description="Disordered" evidence="18">
    <location>
        <begin position="196"/>
        <end position="233"/>
    </location>
</feature>
<dbReference type="GO" id="GO:0009252">
    <property type="term" value="P:peptidoglycan biosynthetic process"/>
    <property type="evidence" value="ECO:0007669"/>
    <property type="project" value="UniProtKB-KW"/>
</dbReference>
<comment type="similarity">
    <text evidence="12">Belongs to the SEDS family. FtsW subfamily.</text>
</comment>
<evidence type="ECO:0000256" key="9">
    <source>
        <dbReference type="ARBA" id="ARBA00023136"/>
    </source>
</evidence>
<dbReference type="PROSITE" id="PS00428">
    <property type="entry name" value="FTSW_RODA_SPOVE"/>
    <property type="match status" value="1"/>
</dbReference>
<dbReference type="GO" id="GO:0008955">
    <property type="term" value="F:peptidoglycan glycosyltransferase activity"/>
    <property type="evidence" value="ECO:0007669"/>
    <property type="project" value="UniProtKB-EC"/>
</dbReference>
<evidence type="ECO:0000256" key="15">
    <source>
        <dbReference type="ARBA" id="ARBA00044770"/>
    </source>
</evidence>
<keyword evidence="3" id="KW-0328">Glycosyltransferase</keyword>
<keyword evidence="20" id="KW-0132">Cell division</keyword>
<evidence type="ECO:0000256" key="10">
    <source>
        <dbReference type="ARBA" id="ARBA00032370"/>
    </source>
</evidence>
<dbReference type="InterPro" id="IPR001182">
    <property type="entry name" value="FtsW/RodA"/>
</dbReference>
<reference evidence="20 21" key="1">
    <citation type="submission" date="2016-10" db="EMBL/GenBank/DDBJ databases">
        <title>Genome sequence of Rothia aeria strain JCM11412.</title>
        <authorList>
            <person name="Nambu T."/>
        </authorList>
    </citation>
    <scope>NUCLEOTIDE SEQUENCE [LARGE SCALE GENOMIC DNA]</scope>
    <source>
        <strain evidence="20 21">JCM 11412</strain>
    </source>
</reference>
<evidence type="ECO:0000256" key="2">
    <source>
        <dbReference type="ARBA" id="ARBA00004752"/>
    </source>
</evidence>
<dbReference type="EC" id="2.4.99.28" evidence="15"/>
<evidence type="ECO:0000313" key="20">
    <source>
        <dbReference type="EMBL" id="BAV87701.1"/>
    </source>
</evidence>
<comment type="subcellular location">
    <subcellularLocation>
        <location evidence="1">Membrane</location>
        <topology evidence="1">Multi-pass membrane protein</topology>
    </subcellularLocation>
</comment>
<keyword evidence="20" id="KW-0131">Cell cycle</keyword>
<comment type="function">
    <text evidence="17">Peptidoglycan polymerase that is essential for cell division.</text>
</comment>
<feature type="transmembrane region" description="Helical" evidence="19">
    <location>
        <begin position="59"/>
        <end position="80"/>
    </location>
</feature>
<evidence type="ECO:0000256" key="11">
    <source>
        <dbReference type="ARBA" id="ARBA00033270"/>
    </source>
</evidence>
<dbReference type="AlphaFoldDB" id="A0A2Z5QZI0"/>
<evidence type="ECO:0000256" key="7">
    <source>
        <dbReference type="ARBA" id="ARBA00022984"/>
    </source>
</evidence>
<evidence type="ECO:0000256" key="18">
    <source>
        <dbReference type="SAM" id="MobiDB-lite"/>
    </source>
</evidence>
<dbReference type="GO" id="GO:0051301">
    <property type="term" value="P:cell division"/>
    <property type="evidence" value="ECO:0007669"/>
    <property type="project" value="UniProtKB-KW"/>
</dbReference>
<proteinExistence type="inferred from homology"/>
<keyword evidence="9 19" id="KW-0472">Membrane</keyword>
<keyword evidence="21" id="KW-1185">Reference proteome</keyword>
<dbReference type="PANTHER" id="PTHR30474">
    <property type="entry name" value="CELL CYCLE PROTEIN"/>
    <property type="match status" value="1"/>
</dbReference>
<keyword evidence="8 19" id="KW-1133">Transmembrane helix</keyword>
<dbReference type="EMBL" id="AP017895">
    <property type="protein sequence ID" value="BAV87701.1"/>
    <property type="molecule type" value="Genomic_DNA"/>
</dbReference>
<evidence type="ECO:0000256" key="16">
    <source>
        <dbReference type="ARBA" id="ARBA00049902"/>
    </source>
</evidence>
<comment type="catalytic activity">
    <reaction evidence="16">
        <text>[GlcNAc-(1-&gt;4)-Mur2Ac(oyl-L-Ala-gamma-D-Glu-L-Lys-D-Ala-D-Ala)](n)-di-trans,octa-cis-undecaprenyl diphosphate + beta-D-GlcNAc-(1-&gt;4)-Mur2Ac(oyl-L-Ala-gamma-D-Glu-L-Lys-D-Ala-D-Ala)-di-trans,octa-cis-undecaprenyl diphosphate = [GlcNAc-(1-&gt;4)-Mur2Ac(oyl-L-Ala-gamma-D-Glu-L-Lys-D-Ala-D-Ala)](n+1)-di-trans,octa-cis-undecaprenyl diphosphate + di-trans,octa-cis-undecaprenyl diphosphate + H(+)</text>
        <dbReference type="Rhea" id="RHEA:23708"/>
        <dbReference type="Rhea" id="RHEA-COMP:9602"/>
        <dbReference type="Rhea" id="RHEA-COMP:9603"/>
        <dbReference type="ChEBI" id="CHEBI:15378"/>
        <dbReference type="ChEBI" id="CHEBI:58405"/>
        <dbReference type="ChEBI" id="CHEBI:60033"/>
        <dbReference type="ChEBI" id="CHEBI:78435"/>
        <dbReference type="EC" id="2.4.99.28"/>
    </reaction>
</comment>
<evidence type="ECO:0000313" key="21">
    <source>
        <dbReference type="Proteomes" id="UP000250241"/>
    </source>
</evidence>
<keyword evidence="7" id="KW-0573">Peptidoglycan synthesis</keyword>
<dbReference type="GO" id="GO:0015648">
    <property type="term" value="F:lipid-linked peptidoglycan transporter activity"/>
    <property type="evidence" value="ECO:0007669"/>
    <property type="project" value="TreeGrafter"/>
</dbReference>
<keyword evidence="6" id="KW-0133">Cell shape</keyword>
<keyword evidence="5 19" id="KW-0812">Transmembrane</keyword>
<evidence type="ECO:0000256" key="12">
    <source>
        <dbReference type="ARBA" id="ARBA00038053"/>
    </source>
</evidence>
<feature type="compositionally biased region" description="Polar residues" evidence="18">
    <location>
        <begin position="203"/>
        <end position="212"/>
    </location>
</feature>
<protein>
    <recommendedName>
        <fullName evidence="13">Probable peptidoglycan glycosyltransferase FtsW</fullName>
        <ecNumber evidence="15">2.4.99.28</ecNumber>
    </recommendedName>
    <alternativeName>
        <fullName evidence="14">Cell division protein FtsW</fullName>
    </alternativeName>
    <alternativeName>
        <fullName evidence="11">Cell wall polymerase</fullName>
    </alternativeName>
    <alternativeName>
        <fullName evidence="10">Peptidoglycan polymerase</fullName>
    </alternativeName>
</protein>
<evidence type="ECO:0000256" key="3">
    <source>
        <dbReference type="ARBA" id="ARBA00022676"/>
    </source>
</evidence>
<feature type="compositionally biased region" description="Polar residues" evidence="18">
    <location>
        <begin position="222"/>
        <end position="233"/>
    </location>
</feature>
<evidence type="ECO:0000256" key="6">
    <source>
        <dbReference type="ARBA" id="ARBA00022960"/>
    </source>
</evidence>
<evidence type="ECO:0000256" key="13">
    <source>
        <dbReference type="ARBA" id="ARBA00041185"/>
    </source>
</evidence>
<evidence type="ECO:0000256" key="14">
    <source>
        <dbReference type="ARBA" id="ARBA00041418"/>
    </source>
</evidence>
<comment type="pathway">
    <text evidence="2">Cell wall biogenesis; peptidoglycan biosynthesis.</text>
</comment>
<organism evidence="20 21">
    <name type="scientific">Rothia aeria</name>
    <dbReference type="NCBI Taxonomy" id="172042"/>
    <lineage>
        <taxon>Bacteria</taxon>
        <taxon>Bacillati</taxon>
        <taxon>Actinomycetota</taxon>
        <taxon>Actinomycetes</taxon>
        <taxon>Micrococcales</taxon>
        <taxon>Micrococcaceae</taxon>
        <taxon>Rothia</taxon>
    </lineage>
</organism>
<evidence type="ECO:0000256" key="4">
    <source>
        <dbReference type="ARBA" id="ARBA00022679"/>
    </source>
</evidence>
<keyword evidence="4" id="KW-0808">Transferase</keyword>
<feature type="region of interest" description="Disordered" evidence="18">
    <location>
        <begin position="351"/>
        <end position="372"/>
    </location>
</feature>
<dbReference type="GO" id="GO:0032153">
    <property type="term" value="C:cell division site"/>
    <property type="evidence" value="ECO:0007669"/>
    <property type="project" value="TreeGrafter"/>
</dbReference>
<evidence type="ECO:0000256" key="8">
    <source>
        <dbReference type="ARBA" id="ARBA00022989"/>
    </source>
</evidence>
<dbReference type="GO" id="GO:0008360">
    <property type="term" value="P:regulation of cell shape"/>
    <property type="evidence" value="ECO:0007669"/>
    <property type="project" value="UniProtKB-KW"/>
</dbReference>
<evidence type="ECO:0000256" key="17">
    <source>
        <dbReference type="ARBA" id="ARBA00049966"/>
    </source>
</evidence>
<gene>
    <name evidence="20" type="ORF">RA11412_1402</name>
</gene>
<sequence length="372" mass="41606">MVLLYLGLIYCSVTIMVRTSDRFVRLAAGGITVWITAQALINMGMVTGVLPVIGVPLPFISYGGSSLLASMFAAGLLFAFSRQAPVYPLRRDPNRNLSPREIRRENEDWQRRLVLGQAVAEENRRMVQAGGALGLDVWHWRSQLRDAIHGLLVWLGLSSEQRARAHQRRVQQRELAVREAQKQQAAERERELLERQRLQQAQNSRLSGQNVQRPDGPVRQLRGNNGPQPRPAQLSSLRQLTGVGENGSGLSQNAPLQLFREAVRLALALLLSSGRVLHGPRPKAQRSKGRLVVRMRSVLLHAARRFRGVTVLRAKLSPRRRVRAVRSALVRSRRACVRCMGALRRMRRQSPVMVPGKPHGGQAQLRRASGAP</sequence>
<accession>A0A2Z5QZI0</accession>
<dbReference type="InterPro" id="IPR018365">
    <property type="entry name" value="Cell_cycle_FtsW-rel_CS"/>
</dbReference>
<evidence type="ECO:0000256" key="5">
    <source>
        <dbReference type="ARBA" id="ARBA00022692"/>
    </source>
</evidence>
<dbReference type="Proteomes" id="UP000250241">
    <property type="component" value="Chromosome"/>
</dbReference>
<name>A0A2Z5QZI0_9MICC</name>
<dbReference type="GO" id="GO:0005886">
    <property type="term" value="C:plasma membrane"/>
    <property type="evidence" value="ECO:0007669"/>
    <property type="project" value="TreeGrafter"/>
</dbReference>
<dbReference type="Pfam" id="PF01098">
    <property type="entry name" value="FTSW_RODA_SPOVE"/>
    <property type="match status" value="1"/>
</dbReference>